<keyword evidence="3" id="KW-1185">Reference proteome</keyword>
<protein>
    <submittedName>
        <fullName evidence="2">Uncharacterized protein</fullName>
    </submittedName>
</protein>
<dbReference type="RefSeq" id="WP_013505895.1">
    <property type="nucleotide sequence ID" value="NC_014836.1"/>
</dbReference>
<dbReference type="KEGG" id="din:Selin_1279"/>
<name>E6W538_DESIS</name>
<accession>E6W538</accession>
<dbReference type="AlphaFoldDB" id="E6W538"/>
<reference evidence="2 3" key="1">
    <citation type="submission" date="2010-12" db="EMBL/GenBank/DDBJ databases">
        <title>Complete sequence of Desulfurispirillum indicum S5.</title>
        <authorList>
            <consortium name="US DOE Joint Genome Institute"/>
            <person name="Lucas S."/>
            <person name="Copeland A."/>
            <person name="Lapidus A."/>
            <person name="Cheng J.-F."/>
            <person name="Goodwin L."/>
            <person name="Pitluck S."/>
            <person name="Chertkov O."/>
            <person name="Held B."/>
            <person name="Detter J.C."/>
            <person name="Han C."/>
            <person name="Tapia R."/>
            <person name="Land M."/>
            <person name="Hauser L."/>
            <person name="Kyrpides N."/>
            <person name="Ivanova N."/>
            <person name="Mikhailova N."/>
            <person name="Haggblom M."/>
            <person name="Rauschenbach I."/>
            <person name="Bini E."/>
            <person name="Woyke T."/>
        </authorList>
    </citation>
    <scope>NUCLEOTIDE SEQUENCE [LARGE SCALE GENOMIC DNA]</scope>
    <source>
        <strain evidence="3">ATCC BAA-1389 / DSM 22839 / S5</strain>
    </source>
</reference>
<evidence type="ECO:0000256" key="1">
    <source>
        <dbReference type="SAM" id="SignalP"/>
    </source>
</evidence>
<feature type="signal peptide" evidence="1">
    <location>
        <begin position="1"/>
        <end position="21"/>
    </location>
</feature>
<dbReference type="Proteomes" id="UP000002572">
    <property type="component" value="Chromosome"/>
</dbReference>
<dbReference type="EMBL" id="CP002432">
    <property type="protein sequence ID" value="ADU66014.1"/>
    <property type="molecule type" value="Genomic_DNA"/>
</dbReference>
<keyword evidence="1" id="KW-0732">Signal</keyword>
<evidence type="ECO:0000313" key="3">
    <source>
        <dbReference type="Proteomes" id="UP000002572"/>
    </source>
</evidence>
<gene>
    <name evidence="2" type="ordered locus">Selin_1279</name>
</gene>
<dbReference type="HOGENOM" id="CLU_1882391_0_0_0"/>
<dbReference type="InParanoid" id="E6W538"/>
<dbReference type="OrthoDB" id="10019816at2"/>
<organism evidence="2 3">
    <name type="scientific">Desulfurispirillum indicum (strain ATCC BAA-1389 / DSM 22839 / S5)</name>
    <dbReference type="NCBI Taxonomy" id="653733"/>
    <lineage>
        <taxon>Bacteria</taxon>
        <taxon>Pseudomonadati</taxon>
        <taxon>Chrysiogenota</taxon>
        <taxon>Chrysiogenia</taxon>
        <taxon>Chrysiogenales</taxon>
        <taxon>Chrysiogenaceae</taxon>
        <taxon>Desulfurispirillum</taxon>
    </lineage>
</organism>
<sequence>MKKRMMLTMIAFLIFPLSAAAQGFYQQPAQQYGAGYWQGASPYAAYQQYNPYQQYGYGMMPQQQQAQPITTYHYQPQGAYQETEVWVPVVRYEKRKAYQPVGVVMPGQMPVIQQYNAFPTGTPQPAPGQQFHMPQ</sequence>
<evidence type="ECO:0000313" key="2">
    <source>
        <dbReference type="EMBL" id="ADU66014.1"/>
    </source>
</evidence>
<proteinExistence type="predicted"/>
<dbReference type="STRING" id="653733.Selin_1279"/>
<feature type="chain" id="PRO_5003211447" evidence="1">
    <location>
        <begin position="22"/>
        <end position="135"/>
    </location>
</feature>